<dbReference type="Gene3D" id="3.40.50.1970">
    <property type="match status" value="1"/>
</dbReference>
<sequence>MLFSLQVFFLRIYMTIFKAVTAILPVKWPKMFEGTDSSLELCRYMAQQGHKKIFIVTDAVLNQLGLLDKMKAELDQLGLPYEVFDGVEPDPTVAQIEAGYQALAKAGCDAILTVGGGSSIDAAKMIGARAKNNKPVVKMAGLFRVFWGILPLYAVPTTAGTGSEVTIAAVVSDPEQQRKLPVMDLKLMPTAAALDGALMTGLPPHITAATGMDALTHAVESYISRNAMKKTDPHALEAVRLIMDNLETAVADGSNLQARQNMARASHVAGIAFTQAGVGYVHAIAHNFGALYHVPHGLANAIVMPHVLDYSKSHCAHRLADLARASKTGPANASDAQLADAFIARIRAMNETFGIPSQLDKLRAEDLDRIASAALSEARFTYAVPRYLDHQSCKALVGQMLVA</sequence>
<protein>
    <submittedName>
        <fullName evidence="6">Alcohol dehydrogenase</fullName>
    </submittedName>
</protein>
<dbReference type="OrthoDB" id="9815791at2"/>
<comment type="similarity">
    <text evidence="2">Belongs to the iron-containing alcohol dehydrogenase family.</text>
</comment>
<keyword evidence="7" id="KW-1185">Reference proteome</keyword>
<dbReference type="InterPro" id="IPR056798">
    <property type="entry name" value="ADH_Fe_C"/>
</dbReference>
<dbReference type="EMBL" id="AQQV01000003">
    <property type="protein sequence ID" value="ORE86086.1"/>
    <property type="molecule type" value="Genomic_DNA"/>
</dbReference>
<comment type="caution">
    <text evidence="6">The sequence shown here is derived from an EMBL/GenBank/DDBJ whole genome shotgun (WGS) entry which is preliminary data.</text>
</comment>
<comment type="cofactor">
    <cofactor evidence="1">
        <name>Fe cation</name>
        <dbReference type="ChEBI" id="CHEBI:24875"/>
    </cofactor>
</comment>
<dbReference type="RefSeq" id="WP_083562161.1">
    <property type="nucleotide sequence ID" value="NZ_AQQV01000003.1"/>
</dbReference>
<evidence type="ECO:0000256" key="3">
    <source>
        <dbReference type="ARBA" id="ARBA00023002"/>
    </source>
</evidence>
<accession>A0A1Y1SCM8</accession>
<dbReference type="Gene3D" id="1.20.1090.10">
    <property type="entry name" value="Dehydroquinate synthase-like - alpha domain"/>
    <property type="match status" value="1"/>
</dbReference>
<evidence type="ECO:0000313" key="6">
    <source>
        <dbReference type="EMBL" id="ORE86086.1"/>
    </source>
</evidence>
<organism evidence="6 7">
    <name type="scientific">Oceanococcus atlanticus</name>
    <dbReference type="NCBI Taxonomy" id="1317117"/>
    <lineage>
        <taxon>Bacteria</taxon>
        <taxon>Pseudomonadati</taxon>
        <taxon>Pseudomonadota</taxon>
        <taxon>Gammaproteobacteria</taxon>
        <taxon>Chromatiales</taxon>
        <taxon>Oceanococcaceae</taxon>
        <taxon>Oceanococcus</taxon>
    </lineage>
</organism>
<dbReference type="CDD" id="cd08189">
    <property type="entry name" value="Fe-ADH-like"/>
    <property type="match status" value="1"/>
</dbReference>
<dbReference type="PANTHER" id="PTHR11496">
    <property type="entry name" value="ALCOHOL DEHYDROGENASE"/>
    <property type="match status" value="1"/>
</dbReference>
<dbReference type="Pfam" id="PF25137">
    <property type="entry name" value="ADH_Fe_C"/>
    <property type="match status" value="1"/>
</dbReference>
<dbReference type="FunFam" id="1.20.1090.10:FF:000001">
    <property type="entry name" value="Aldehyde-alcohol dehydrogenase"/>
    <property type="match status" value="1"/>
</dbReference>
<dbReference type="FunFam" id="3.40.50.1970:FF:000003">
    <property type="entry name" value="Alcohol dehydrogenase, iron-containing"/>
    <property type="match status" value="1"/>
</dbReference>
<evidence type="ECO:0000313" key="7">
    <source>
        <dbReference type="Proteomes" id="UP000192342"/>
    </source>
</evidence>
<dbReference type="PANTHER" id="PTHR11496:SF102">
    <property type="entry name" value="ALCOHOL DEHYDROGENASE 4"/>
    <property type="match status" value="1"/>
</dbReference>
<proteinExistence type="inferred from homology"/>
<dbReference type="InterPro" id="IPR001670">
    <property type="entry name" value="ADH_Fe/GldA"/>
</dbReference>
<evidence type="ECO:0000256" key="2">
    <source>
        <dbReference type="ARBA" id="ARBA00007358"/>
    </source>
</evidence>
<name>A0A1Y1SCM8_9GAMM</name>
<evidence type="ECO:0000256" key="1">
    <source>
        <dbReference type="ARBA" id="ARBA00001962"/>
    </source>
</evidence>
<evidence type="ECO:0000259" key="4">
    <source>
        <dbReference type="Pfam" id="PF00465"/>
    </source>
</evidence>
<reference evidence="6 7" key="1">
    <citation type="submission" date="2013-04" db="EMBL/GenBank/DDBJ databases">
        <title>Oceanococcus atlanticus 22II-S10r2 Genome Sequencing.</title>
        <authorList>
            <person name="Lai Q."/>
            <person name="Li G."/>
            <person name="Shao Z."/>
        </authorList>
    </citation>
    <scope>NUCLEOTIDE SEQUENCE [LARGE SCALE GENOMIC DNA]</scope>
    <source>
        <strain evidence="6 7">22II-S10r2</strain>
    </source>
</reference>
<keyword evidence="3" id="KW-0560">Oxidoreductase</keyword>
<dbReference type="GO" id="GO:0004022">
    <property type="term" value="F:alcohol dehydrogenase (NAD+) activity"/>
    <property type="evidence" value="ECO:0007669"/>
    <property type="project" value="TreeGrafter"/>
</dbReference>
<dbReference type="GO" id="GO:0046872">
    <property type="term" value="F:metal ion binding"/>
    <property type="evidence" value="ECO:0007669"/>
    <property type="project" value="InterPro"/>
</dbReference>
<dbReference type="InterPro" id="IPR039697">
    <property type="entry name" value="Alcohol_dehydrogenase_Fe"/>
</dbReference>
<gene>
    <name evidence="6" type="ORF">ATO7_12353</name>
</gene>
<evidence type="ECO:0000259" key="5">
    <source>
        <dbReference type="Pfam" id="PF25137"/>
    </source>
</evidence>
<dbReference type="STRING" id="1317117.ATO7_12353"/>
<dbReference type="Pfam" id="PF00465">
    <property type="entry name" value="Fe-ADH"/>
    <property type="match status" value="1"/>
</dbReference>
<feature type="domain" description="Alcohol dehydrogenase iron-type/glycerol dehydrogenase GldA" evidence="4">
    <location>
        <begin position="30"/>
        <end position="195"/>
    </location>
</feature>
<dbReference type="AlphaFoldDB" id="A0A1Y1SCM8"/>
<dbReference type="SUPFAM" id="SSF56796">
    <property type="entry name" value="Dehydroquinate synthase-like"/>
    <property type="match status" value="1"/>
</dbReference>
<feature type="domain" description="Fe-containing alcohol dehydrogenase-like C-terminal" evidence="5">
    <location>
        <begin position="207"/>
        <end position="397"/>
    </location>
</feature>
<dbReference type="Proteomes" id="UP000192342">
    <property type="component" value="Unassembled WGS sequence"/>
</dbReference>